<protein>
    <recommendedName>
        <fullName evidence="5">Bacterial type II secretion system protein E domain-containing protein</fullName>
    </recommendedName>
</protein>
<comment type="caution">
    <text evidence="6">The sequence shown here is derived from an EMBL/GenBank/DDBJ whole genome shotgun (WGS) entry which is preliminary data.</text>
</comment>
<reference evidence="6 7" key="1">
    <citation type="journal article" date="2016" name="Nat. Commun.">
        <title>Thousands of microbial genomes shed light on interconnected biogeochemical processes in an aquifer system.</title>
        <authorList>
            <person name="Anantharaman K."/>
            <person name="Brown C.T."/>
            <person name="Hug L.A."/>
            <person name="Sharon I."/>
            <person name="Castelle C.J."/>
            <person name="Probst A.J."/>
            <person name="Thomas B.C."/>
            <person name="Singh A."/>
            <person name="Wilkins M.J."/>
            <person name="Karaoz U."/>
            <person name="Brodie E.L."/>
            <person name="Williams K.H."/>
            <person name="Hubbard S.S."/>
            <person name="Banfield J.F."/>
        </authorList>
    </citation>
    <scope>NUCLEOTIDE SEQUENCE [LARGE SCALE GENOMIC DNA]</scope>
</reference>
<organism evidence="6 7">
    <name type="scientific">Candidatus Buchananbacteria bacterium RIFCSPHIGHO2_01_FULL_39_14</name>
    <dbReference type="NCBI Taxonomy" id="1797532"/>
    <lineage>
        <taxon>Bacteria</taxon>
        <taxon>Candidatus Buchananiibacteriota</taxon>
    </lineage>
</organism>
<evidence type="ECO:0000256" key="2">
    <source>
        <dbReference type="ARBA" id="ARBA00022741"/>
    </source>
</evidence>
<evidence type="ECO:0000259" key="5">
    <source>
        <dbReference type="PROSITE" id="PS00662"/>
    </source>
</evidence>
<dbReference type="SUPFAM" id="SSF52540">
    <property type="entry name" value="P-loop containing nucleoside triphosphate hydrolases"/>
    <property type="match status" value="1"/>
</dbReference>
<keyword evidence="2" id="KW-0547">Nucleotide-binding</keyword>
<dbReference type="EMBL" id="MHIB01000010">
    <property type="protein sequence ID" value="OGY44883.1"/>
    <property type="molecule type" value="Genomic_DNA"/>
</dbReference>
<keyword evidence="4" id="KW-0175">Coiled coil</keyword>
<dbReference type="AlphaFoldDB" id="A0A1G1XXM9"/>
<evidence type="ECO:0000313" key="7">
    <source>
        <dbReference type="Proteomes" id="UP000178930"/>
    </source>
</evidence>
<dbReference type="InterPro" id="IPR027417">
    <property type="entry name" value="P-loop_NTPase"/>
</dbReference>
<evidence type="ECO:0000256" key="1">
    <source>
        <dbReference type="ARBA" id="ARBA00006611"/>
    </source>
</evidence>
<keyword evidence="3" id="KW-0067">ATP-binding</keyword>
<dbReference type="PANTHER" id="PTHR30258">
    <property type="entry name" value="TYPE II SECRETION SYSTEM PROTEIN GSPE-RELATED"/>
    <property type="match status" value="1"/>
</dbReference>
<gene>
    <name evidence="6" type="ORF">A2729_01905</name>
</gene>
<dbReference type="GO" id="GO:0016887">
    <property type="term" value="F:ATP hydrolysis activity"/>
    <property type="evidence" value="ECO:0007669"/>
    <property type="project" value="TreeGrafter"/>
</dbReference>
<dbReference type="Proteomes" id="UP000178930">
    <property type="component" value="Unassembled WGS sequence"/>
</dbReference>
<feature type="domain" description="Bacterial type II secretion system protein E" evidence="5">
    <location>
        <begin position="240"/>
        <end position="254"/>
    </location>
</feature>
<dbReference type="GO" id="GO:0005886">
    <property type="term" value="C:plasma membrane"/>
    <property type="evidence" value="ECO:0007669"/>
    <property type="project" value="TreeGrafter"/>
</dbReference>
<dbReference type="Pfam" id="PF00437">
    <property type="entry name" value="T2SSE"/>
    <property type="match status" value="1"/>
</dbReference>
<dbReference type="CDD" id="cd01129">
    <property type="entry name" value="PulE-GspE-like"/>
    <property type="match status" value="1"/>
</dbReference>
<dbReference type="GO" id="GO:0005524">
    <property type="term" value="F:ATP binding"/>
    <property type="evidence" value="ECO:0007669"/>
    <property type="project" value="UniProtKB-KW"/>
</dbReference>
<dbReference type="PROSITE" id="PS00662">
    <property type="entry name" value="T2SP_E"/>
    <property type="match status" value="1"/>
</dbReference>
<dbReference type="Gene3D" id="3.30.450.90">
    <property type="match status" value="1"/>
</dbReference>
<evidence type="ECO:0000313" key="6">
    <source>
        <dbReference type="EMBL" id="OGY44883.1"/>
    </source>
</evidence>
<name>A0A1G1XXM9_9BACT</name>
<sequence length="441" mass="48704">MPQVRKFVSGVEISEVEIKRYEKEISTFKDLNKKLKEVSITDLLTLAIAAAIKARASDLHIEAEEKGIKLRFRIDGILQDAAELDAKIWPQVISRIKLVAKLKINVADRPQDGRFTIFLSDDKIEVRVSTLPTAYGESVVMRLLMSSAAGLAFEDLGLRGKAFEALKLEIIKPNGMVITTGPTGSGKTTTLYAVLNKLNDPGTKIITIEDPIEYKLPGINQSQVDYGKNYTFANGLRSILRQDPDIVMVGEIRDLETAEIAINAALTGHLVISTLHTNDAAGTIPRLLSMQVKPFLLAPAINTMIGQRLIRRICSACKKVAELDNKTLSRVMAILNEIPEESGYHFSPTELKKLKFYRGGGCEQCQGLGYKGRMGIFEVMTMNQEVENLILAGQVSEYDMRAIAVKYGMITMIQDGLLKAVDGITTVEEVFRVAKDITAKL</sequence>
<proteinExistence type="inferred from homology"/>
<evidence type="ECO:0000256" key="4">
    <source>
        <dbReference type="SAM" id="Coils"/>
    </source>
</evidence>
<dbReference type="STRING" id="1797532.A2729_01905"/>
<dbReference type="FunFam" id="3.40.50.300:FF:000398">
    <property type="entry name" value="Type IV pilus assembly ATPase PilB"/>
    <property type="match status" value="1"/>
</dbReference>
<dbReference type="Gene3D" id="3.40.50.300">
    <property type="entry name" value="P-loop containing nucleotide triphosphate hydrolases"/>
    <property type="match status" value="1"/>
</dbReference>
<accession>A0A1G1XXM9</accession>
<comment type="similarity">
    <text evidence="1">Belongs to the GSP E family.</text>
</comment>
<evidence type="ECO:0000256" key="3">
    <source>
        <dbReference type="ARBA" id="ARBA00022840"/>
    </source>
</evidence>
<dbReference type="InterPro" id="IPR001482">
    <property type="entry name" value="T2SS/T4SS_dom"/>
</dbReference>
<feature type="coiled-coil region" evidence="4">
    <location>
        <begin position="11"/>
        <end position="38"/>
    </location>
</feature>
<dbReference type="PANTHER" id="PTHR30258:SF1">
    <property type="entry name" value="PROTEIN TRANSPORT PROTEIN HOFB HOMOLOG"/>
    <property type="match status" value="1"/>
</dbReference>